<dbReference type="AlphaFoldDB" id="A0AAF3F9F7"/>
<dbReference type="Pfam" id="PF05378">
    <property type="entry name" value="Hydant_A_N"/>
    <property type="match status" value="2"/>
</dbReference>
<evidence type="ECO:0000313" key="2">
    <source>
        <dbReference type="Proteomes" id="UP000887575"/>
    </source>
</evidence>
<reference evidence="3" key="1">
    <citation type="submission" date="2024-02" db="UniProtKB">
        <authorList>
            <consortium name="WormBaseParasite"/>
        </authorList>
    </citation>
    <scope>IDENTIFICATION</scope>
</reference>
<keyword evidence="2" id="KW-1185">Reference proteome</keyword>
<proteinExistence type="predicted"/>
<protein>
    <recommendedName>
        <fullName evidence="1">Hydantoinase/oxoprolinase N-terminal domain-containing protein</fullName>
    </recommendedName>
</protein>
<evidence type="ECO:0000259" key="1">
    <source>
        <dbReference type="Pfam" id="PF05378"/>
    </source>
</evidence>
<dbReference type="PANTHER" id="PTHR11365">
    <property type="entry name" value="5-OXOPROLINASE RELATED"/>
    <property type="match status" value="1"/>
</dbReference>
<sequence>MTKIGFAVDRGGTFTDVCVFYPNGKTRVLKLLSEDPENYADAPTEAIRRVLEEGNKRRDSEGELIPTENIAWIRMGTTGFKDLLFIGNQSRPRIFDFDIRIPEVLYSDVIEIDERVIPSNQKCEMKEIGEEAMATNGQKILVERSLNDEELRVSLEEIKSNGFHSLAVLFLHSYIYPAHELAVERLAKAIGFKNISLSHKAMPMIKAVPRGFTVCADAYLTPKIAEIEIN</sequence>
<organism evidence="2 3">
    <name type="scientific">Mesorhabditis belari</name>
    <dbReference type="NCBI Taxonomy" id="2138241"/>
    <lineage>
        <taxon>Eukaryota</taxon>
        <taxon>Metazoa</taxon>
        <taxon>Ecdysozoa</taxon>
        <taxon>Nematoda</taxon>
        <taxon>Chromadorea</taxon>
        <taxon>Rhabditida</taxon>
        <taxon>Rhabditina</taxon>
        <taxon>Rhabditomorpha</taxon>
        <taxon>Rhabditoidea</taxon>
        <taxon>Rhabditidae</taxon>
        <taxon>Mesorhabditinae</taxon>
        <taxon>Mesorhabditis</taxon>
    </lineage>
</organism>
<dbReference type="WBParaSite" id="MBELARI_LOCUS3536">
    <property type="protein sequence ID" value="MBELARI_LOCUS3536"/>
    <property type="gene ID" value="MBELARI_LOCUS3536"/>
</dbReference>
<dbReference type="GO" id="GO:0006749">
    <property type="term" value="P:glutathione metabolic process"/>
    <property type="evidence" value="ECO:0007669"/>
    <property type="project" value="TreeGrafter"/>
</dbReference>
<name>A0AAF3F9F7_9BILA</name>
<dbReference type="GO" id="GO:0005829">
    <property type="term" value="C:cytosol"/>
    <property type="evidence" value="ECO:0007669"/>
    <property type="project" value="TreeGrafter"/>
</dbReference>
<dbReference type="InterPro" id="IPR045079">
    <property type="entry name" value="Oxoprolinase-like"/>
</dbReference>
<evidence type="ECO:0000313" key="3">
    <source>
        <dbReference type="WBParaSite" id="MBELARI_LOCUS3536"/>
    </source>
</evidence>
<dbReference type="InterPro" id="IPR008040">
    <property type="entry name" value="Hydant_A_N"/>
</dbReference>
<dbReference type="PANTHER" id="PTHR11365:SF2">
    <property type="entry name" value="5-OXOPROLINASE"/>
    <property type="match status" value="1"/>
</dbReference>
<feature type="domain" description="Hydantoinase/oxoprolinase N-terminal" evidence="1">
    <location>
        <begin position="79"/>
        <end position="190"/>
    </location>
</feature>
<dbReference type="GO" id="GO:0017168">
    <property type="term" value="F:5-oxoprolinase (ATP-hydrolyzing) activity"/>
    <property type="evidence" value="ECO:0007669"/>
    <property type="project" value="TreeGrafter"/>
</dbReference>
<feature type="domain" description="Hydantoinase/oxoprolinase N-terminal" evidence="1">
    <location>
        <begin position="6"/>
        <end position="78"/>
    </location>
</feature>
<accession>A0AAF3F9F7</accession>
<dbReference type="Proteomes" id="UP000887575">
    <property type="component" value="Unassembled WGS sequence"/>
</dbReference>